<keyword evidence="4" id="KW-1185">Reference proteome</keyword>
<accession>A0ABP1D1R1</accession>
<dbReference type="Proteomes" id="UP001497453">
    <property type="component" value="Chromosome 2"/>
</dbReference>
<feature type="transmembrane region" description="Helical" evidence="2">
    <location>
        <begin position="44"/>
        <end position="61"/>
    </location>
</feature>
<keyword evidence="2" id="KW-0812">Transmembrane</keyword>
<gene>
    <name evidence="3" type="ORF">GFSPODELE1_LOCUS3783</name>
</gene>
<evidence type="ECO:0000256" key="1">
    <source>
        <dbReference type="SAM" id="MobiDB-lite"/>
    </source>
</evidence>
<reference evidence="4" key="1">
    <citation type="submission" date="2024-04" db="EMBL/GenBank/DDBJ databases">
        <authorList>
            <person name="Shaw F."/>
            <person name="Minotto A."/>
        </authorList>
    </citation>
    <scope>NUCLEOTIDE SEQUENCE [LARGE SCALE GENOMIC DNA]</scope>
</reference>
<dbReference type="EMBL" id="OZ037945">
    <property type="protein sequence ID" value="CAL1701836.1"/>
    <property type="molecule type" value="Genomic_DNA"/>
</dbReference>
<proteinExistence type="predicted"/>
<sequence>MSEPAINSRKRTAVQSSSDLPPPRQAKAIRSVSPPLSNISMHRFNYYLAIFAALMFALYTYRLVQWKSDAGGWWNLALGKRQPAVQSTTSTSSGGSDWQTGTAGIKGRAELTVEERINELASALGMPSKDLASAIAGAIREYVPPATLSSISAHQAGEAISYLVNPDGASASEAESSVGASATKGFKFVASAVGAAVGMDEPPTEMA</sequence>
<keyword evidence="2" id="KW-0472">Membrane</keyword>
<organism evidence="3 4">
    <name type="scientific">Somion occarium</name>
    <dbReference type="NCBI Taxonomy" id="3059160"/>
    <lineage>
        <taxon>Eukaryota</taxon>
        <taxon>Fungi</taxon>
        <taxon>Dikarya</taxon>
        <taxon>Basidiomycota</taxon>
        <taxon>Agaricomycotina</taxon>
        <taxon>Agaricomycetes</taxon>
        <taxon>Polyporales</taxon>
        <taxon>Cerrenaceae</taxon>
        <taxon>Somion</taxon>
    </lineage>
</organism>
<name>A0ABP1D1R1_9APHY</name>
<evidence type="ECO:0000313" key="3">
    <source>
        <dbReference type="EMBL" id="CAL1701836.1"/>
    </source>
</evidence>
<evidence type="ECO:0000256" key="2">
    <source>
        <dbReference type="SAM" id="Phobius"/>
    </source>
</evidence>
<protein>
    <submittedName>
        <fullName evidence="3">Uncharacterized protein</fullName>
    </submittedName>
</protein>
<feature type="region of interest" description="Disordered" evidence="1">
    <location>
        <begin position="1"/>
        <end position="29"/>
    </location>
</feature>
<keyword evidence="2" id="KW-1133">Transmembrane helix</keyword>
<evidence type="ECO:0000313" key="4">
    <source>
        <dbReference type="Proteomes" id="UP001497453"/>
    </source>
</evidence>